<dbReference type="KEGG" id="atl:Athai_63980"/>
<gene>
    <name evidence="2" type="ORF">Athai_63980</name>
</gene>
<sequence length="94" mass="10630">MTVDTMHRRHPVHIGNSLVSRHIRGVRQMRTVVTKDIPTIEYRTETRYGGTGRDGHDIGRGTTRRSDAGYRDVTNTRELSRVLPARGAEDLGCE</sequence>
<dbReference type="Proteomes" id="UP000611640">
    <property type="component" value="Chromosome"/>
</dbReference>
<name>A0A7R7DW07_9ACTN</name>
<dbReference type="AlphaFoldDB" id="A0A7R7DW07"/>
<dbReference type="EMBL" id="AP023355">
    <property type="protein sequence ID" value="BCJ38895.1"/>
    <property type="molecule type" value="Genomic_DNA"/>
</dbReference>
<evidence type="ECO:0000313" key="3">
    <source>
        <dbReference type="Proteomes" id="UP000611640"/>
    </source>
</evidence>
<evidence type="ECO:0000313" key="2">
    <source>
        <dbReference type="EMBL" id="BCJ38895.1"/>
    </source>
</evidence>
<feature type="compositionally biased region" description="Basic and acidic residues" evidence="1">
    <location>
        <begin position="53"/>
        <end position="75"/>
    </location>
</feature>
<reference evidence="2 3" key="1">
    <citation type="submission" date="2020-08" db="EMBL/GenBank/DDBJ databases">
        <title>Whole genome shotgun sequence of Actinocatenispora thailandica NBRC 105041.</title>
        <authorList>
            <person name="Komaki H."/>
            <person name="Tamura T."/>
        </authorList>
    </citation>
    <scope>NUCLEOTIDE SEQUENCE [LARGE SCALE GENOMIC DNA]</scope>
    <source>
        <strain evidence="2 3">NBRC 105041</strain>
    </source>
</reference>
<protein>
    <submittedName>
        <fullName evidence="2">Uncharacterized protein</fullName>
    </submittedName>
</protein>
<organism evidence="2 3">
    <name type="scientific">Actinocatenispora thailandica</name>
    <dbReference type="NCBI Taxonomy" id="227318"/>
    <lineage>
        <taxon>Bacteria</taxon>
        <taxon>Bacillati</taxon>
        <taxon>Actinomycetota</taxon>
        <taxon>Actinomycetes</taxon>
        <taxon>Micromonosporales</taxon>
        <taxon>Micromonosporaceae</taxon>
        <taxon>Actinocatenispora</taxon>
    </lineage>
</organism>
<keyword evidence="3" id="KW-1185">Reference proteome</keyword>
<proteinExistence type="predicted"/>
<evidence type="ECO:0000256" key="1">
    <source>
        <dbReference type="SAM" id="MobiDB-lite"/>
    </source>
</evidence>
<accession>A0A7R7DW07</accession>
<feature type="region of interest" description="Disordered" evidence="1">
    <location>
        <begin position="44"/>
        <end position="75"/>
    </location>
</feature>